<dbReference type="EC" id="1.6.99.-" evidence="3"/>
<evidence type="ECO:0000256" key="1">
    <source>
        <dbReference type="ARBA" id="ARBA00023002"/>
    </source>
</evidence>
<dbReference type="InterPro" id="IPR003680">
    <property type="entry name" value="Flavodoxin_fold"/>
</dbReference>
<dbReference type="Proteomes" id="UP001597196">
    <property type="component" value="Unassembled WGS sequence"/>
</dbReference>
<dbReference type="GO" id="GO:0016491">
    <property type="term" value="F:oxidoreductase activity"/>
    <property type="evidence" value="ECO:0007669"/>
    <property type="project" value="UniProtKB-KW"/>
</dbReference>
<proteinExistence type="predicted"/>
<dbReference type="RefSeq" id="WP_203628437.1">
    <property type="nucleotide sequence ID" value="NZ_BOLQ01000028.1"/>
</dbReference>
<accession>A0ABW4CLG9</accession>
<evidence type="ECO:0000259" key="2">
    <source>
        <dbReference type="Pfam" id="PF02525"/>
    </source>
</evidence>
<dbReference type="PANTHER" id="PTHR47307:SF1">
    <property type="entry name" value="GLUTATHIONE-REGULATED POTASSIUM-EFFLUX SYSTEM ANCILLARY PROTEIN KEFG"/>
    <property type="match status" value="1"/>
</dbReference>
<reference evidence="4" key="1">
    <citation type="journal article" date="2019" name="Int. J. Syst. Evol. Microbiol.">
        <title>The Global Catalogue of Microorganisms (GCM) 10K type strain sequencing project: providing services to taxonomists for standard genome sequencing and annotation.</title>
        <authorList>
            <consortium name="The Broad Institute Genomics Platform"/>
            <consortium name="The Broad Institute Genome Sequencing Center for Infectious Disease"/>
            <person name="Wu L."/>
            <person name="Ma J."/>
        </authorList>
    </citation>
    <scope>NUCLEOTIDE SEQUENCE [LARGE SCALE GENOMIC DNA]</scope>
    <source>
        <strain evidence="4">CCM 8980</strain>
    </source>
</reference>
<protein>
    <submittedName>
        <fullName evidence="3">NAD(P)H-dependent oxidoreductase</fullName>
        <ecNumber evidence="3">1.-.-.-</ecNumber>
        <ecNumber evidence="3">1.6.99.-</ecNumber>
    </submittedName>
</protein>
<dbReference type="Gene3D" id="3.40.50.360">
    <property type="match status" value="1"/>
</dbReference>
<name>A0ABW4CLG9_9LACO</name>
<gene>
    <name evidence="3" type="ORF">ACFQ4P_11365</name>
</gene>
<dbReference type="InterPro" id="IPR029039">
    <property type="entry name" value="Flavoprotein-like_sf"/>
</dbReference>
<evidence type="ECO:0000313" key="4">
    <source>
        <dbReference type="Proteomes" id="UP001597196"/>
    </source>
</evidence>
<dbReference type="PANTHER" id="PTHR47307">
    <property type="entry name" value="GLUTATHIONE-REGULATED POTASSIUM-EFFLUX SYSTEM ANCILLARY PROTEIN KEFG"/>
    <property type="match status" value="1"/>
</dbReference>
<keyword evidence="4" id="KW-1185">Reference proteome</keyword>
<keyword evidence="1 3" id="KW-0560">Oxidoreductase</keyword>
<dbReference type="EMBL" id="JBHTOC010000018">
    <property type="protein sequence ID" value="MFD1430838.1"/>
    <property type="molecule type" value="Genomic_DNA"/>
</dbReference>
<sequence>MKTLIVVSHPTLDQSQTQQFLKASAATLADATWHHLDTSMPFDASKEQALVRAADRIIFQFPLYWYAAPASLYQWLDEVWVRSVVYDARGGLLTGKSLGLVVNLGQPARGYQVGGAEGVSLSELFSPFAALARKTGLRMLAPLVIDQFSYQDEATHQKLLVAYQQYLTLAHPAKLSEQADWWLDQLADLADLGDQAELVGQTLATRQETLMHLQETINELKEGEED</sequence>
<organism evidence="3 4">
    <name type="scientific">Lacticaseibacillus mingshuiensis</name>
    <dbReference type="NCBI Taxonomy" id="2799574"/>
    <lineage>
        <taxon>Bacteria</taxon>
        <taxon>Bacillati</taxon>
        <taxon>Bacillota</taxon>
        <taxon>Bacilli</taxon>
        <taxon>Lactobacillales</taxon>
        <taxon>Lactobacillaceae</taxon>
        <taxon>Lacticaseibacillus</taxon>
    </lineage>
</organism>
<evidence type="ECO:0000313" key="3">
    <source>
        <dbReference type="EMBL" id="MFD1430838.1"/>
    </source>
</evidence>
<dbReference type="SUPFAM" id="SSF52218">
    <property type="entry name" value="Flavoproteins"/>
    <property type="match status" value="1"/>
</dbReference>
<feature type="domain" description="Flavodoxin-like fold" evidence="2">
    <location>
        <begin position="1"/>
        <end position="166"/>
    </location>
</feature>
<dbReference type="InterPro" id="IPR046980">
    <property type="entry name" value="KefG/KefF"/>
</dbReference>
<dbReference type="EC" id="1.-.-.-" evidence="3"/>
<comment type="caution">
    <text evidence="3">The sequence shown here is derived from an EMBL/GenBank/DDBJ whole genome shotgun (WGS) entry which is preliminary data.</text>
</comment>
<dbReference type="Pfam" id="PF02525">
    <property type="entry name" value="Flavodoxin_2"/>
    <property type="match status" value="1"/>
</dbReference>